<comment type="caution">
    <text evidence="2">The sequence shown here is derived from an EMBL/GenBank/DDBJ whole genome shotgun (WGS) entry which is preliminary data.</text>
</comment>
<evidence type="ECO:0000259" key="1">
    <source>
        <dbReference type="Pfam" id="PF02557"/>
    </source>
</evidence>
<dbReference type="EMBL" id="JAJUBB010000002">
    <property type="protein sequence ID" value="MDD1780484.1"/>
    <property type="molecule type" value="Genomic_DNA"/>
</dbReference>
<dbReference type="Gene3D" id="3.30.1380.10">
    <property type="match status" value="1"/>
</dbReference>
<dbReference type="CDD" id="cd14845">
    <property type="entry name" value="L-Ala-D-Glu_peptidase_like"/>
    <property type="match status" value="1"/>
</dbReference>
<dbReference type="RefSeq" id="WP_274140550.1">
    <property type="nucleotide sequence ID" value="NZ_JAJUBB010000002.1"/>
</dbReference>
<reference evidence="2" key="1">
    <citation type="submission" date="2021-12" db="EMBL/GenBank/DDBJ databases">
        <title>Enterovibrio ZSDZ35 sp. nov. and Enterovibrio ZSDZ42 sp. nov., isolated from coastal seawater in Qingdao.</title>
        <authorList>
            <person name="Zhang P."/>
        </authorList>
    </citation>
    <scope>NUCLEOTIDE SEQUENCE</scope>
    <source>
        <strain evidence="2">ZSDZ35</strain>
    </source>
</reference>
<organism evidence="2 3">
    <name type="scientific">Enterovibrio qingdaonensis</name>
    <dbReference type="NCBI Taxonomy" id="2899818"/>
    <lineage>
        <taxon>Bacteria</taxon>
        <taxon>Pseudomonadati</taxon>
        <taxon>Pseudomonadota</taxon>
        <taxon>Gammaproteobacteria</taxon>
        <taxon>Vibrionales</taxon>
        <taxon>Vibrionaceae</taxon>
        <taxon>Enterovibrio</taxon>
    </lineage>
</organism>
<dbReference type="InterPro" id="IPR003709">
    <property type="entry name" value="VanY-like_core_dom"/>
</dbReference>
<gene>
    <name evidence="2" type="ORF">LRP49_04645</name>
</gene>
<evidence type="ECO:0000313" key="3">
    <source>
        <dbReference type="Proteomes" id="UP001149821"/>
    </source>
</evidence>
<keyword evidence="3" id="KW-1185">Reference proteome</keyword>
<sequence>MSRKLSDLTSEFAQQAKDLINECNSLGVEMRPYFTLRTPQEQAALWRQSRSTEQIQSKLAALRDGGADYLASCIEQVGPQHGRHVTNAIPGYSWHQWGEAMDCFWLVNGKAEWSDRTKVNDVNGYRLYAETANRLGITAGGLWRSFKDWPHVQSRAESHPGKIYTLSDIDAAMRERFG</sequence>
<name>A0ABT5QI03_9GAMM</name>
<accession>A0ABT5QI03</accession>
<feature type="domain" description="D-alanyl-D-alanine carboxypeptidase-like core" evidence="1">
    <location>
        <begin position="7"/>
        <end position="113"/>
    </location>
</feature>
<protein>
    <submittedName>
        <fullName evidence="2">M15 family metallopeptidase</fullName>
    </submittedName>
</protein>
<dbReference type="SUPFAM" id="SSF55166">
    <property type="entry name" value="Hedgehog/DD-peptidase"/>
    <property type="match status" value="1"/>
</dbReference>
<dbReference type="Pfam" id="PF02557">
    <property type="entry name" value="VanY"/>
    <property type="match status" value="1"/>
</dbReference>
<evidence type="ECO:0000313" key="2">
    <source>
        <dbReference type="EMBL" id="MDD1780484.1"/>
    </source>
</evidence>
<dbReference type="Proteomes" id="UP001149821">
    <property type="component" value="Unassembled WGS sequence"/>
</dbReference>
<proteinExistence type="predicted"/>
<dbReference type="InterPro" id="IPR009045">
    <property type="entry name" value="Zn_M74/Hedgehog-like"/>
</dbReference>